<sequence length="79" mass="9025">MTWLRCNVWLCSAVLWLFADCPSSRIKQIIIACPPRPPWPVWEARGRAGESQATETCFKTRVGLQRLRASAFTLFPYAP</sequence>
<proteinExistence type="predicted"/>
<feature type="chain" id="PRO_5042241304" description="Secreted protein" evidence="1">
    <location>
        <begin position="20"/>
        <end position="79"/>
    </location>
</feature>
<evidence type="ECO:0000313" key="2">
    <source>
        <dbReference type="EMBL" id="KAK3373294.1"/>
    </source>
</evidence>
<evidence type="ECO:0000313" key="3">
    <source>
        <dbReference type="Proteomes" id="UP001287356"/>
    </source>
</evidence>
<comment type="caution">
    <text evidence="2">The sequence shown here is derived from an EMBL/GenBank/DDBJ whole genome shotgun (WGS) entry which is preliminary data.</text>
</comment>
<dbReference type="EMBL" id="JAULSN010000004">
    <property type="protein sequence ID" value="KAK3373294.1"/>
    <property type="molecule type" value="Genomic_DNA"/>
</dbReference>
<accession>A0AAE0KB95</accession>
<dbReference type="AlphaFoldDB" id="A0AAE0KB95"/>
<dbReference type="Proteomes" id="UP001287356">
    <property type="component" value="Unassembled WGS sequence"/>
</dbReference>
<feature type="signal peptide" evidence="1">
    <location>
        <begin position="1"/>
        <end position="19"/>
    </location>
</feature>
<reference evidence="2" key="2">
    <citation type="submission" date="2023-06" db="EMBL/GenBank/DDBJ databases">
        <authorList>
            <consortium name="Lawrence Berkeley National Laboratory"/>
            <person name="Haridas S."/>
            <person name="Hensen N."/>
            <person name="Bonometti L."/>
            <person name="Westerberg I."/>
            <person name="Brannstrom I.O."/>
            <person name="Guillou S."/>
            <person name="Cros-Aarteil S."/>
            <person name="Calhoun S."/>
            <person name="Kuo A."/>
            <person name="Mondo S."/>
            <person name="Pangilinan J."/>
            <person name="Riley R."/>
            <person name="Labutti K."/>
            <person name="Andreopoulos B."/>
            <person name="Lipzen A."/>
            <person name="Chen C."/>
            <person name="Yanf M."/>
            <person name="Daum C."/>
            <person name="Ng V."/>
            <person name="Clum A."/>
            <person name="Steindorff A."/>
            <person name="Ohm R."/>
            <person name="Martin F."/>
            <person name="Silar P."/>
            <person name="Natvig D."/>
            <person name="Lalanne C."/>
            <person name="Gautier V."/>
            <person name="Ament-Velasquez S.L."/>
            <person name="Kruys A."/>
            <person name="Hutchinson M.I."/>
            <person name="Powell A.J."/>
            <person name="Barry K."/>
            <person name="Miller A.N."/>
            <person name="Grigoriev I.V."/>
            <person name="Debuchy R."/>
            <person name="Gladieux P."/>
            <person name="Thoren M.H."/>
            <person name="Johannesson H."/>
        </authorList>
    </citation>
    <scope>NUCLEOTIDE SEQUENCE</scope>
    <source>
        <strain evidence="2">CBS 958.72</strain>
    </source>
</reference>
<protein>
    <recommendedName>
        <fullName evidence="4">Secreted protein</fullName>
    </recommendedName>
</protein>
<gene>
    <name evidence="2" type="ORF">B0T24DRAFT_622681</name>
</gene>
<reference evidence="2" key="1">
    <citation type="journal article" date="2023" name="Mol. Phylogenet. Evol.">
        <title>Genome-scale phylogeny and comparative genomics of the fungal order Sordariales.</title>
        <authorList>
            <person name="Hensen N."/>
            <person name="Bonometti L."/>
            <person name="Westerberg I."/>
            <person name="Brannstrom I.O."/>
            <person name="Guillou S."/>
            <person name="Cros-Aarteil S."/>
            <person name="Calhoun S."/>
            <person name="Haridas S."/>
            <person name="Kuo A."/>
            <person name="Mondo S."/>
            <person name="Pangilinan J."/>
            <person name="Riley R."/>
            <person name="LaButti K."/>
            <person name="Andreopoulos B."/>
            <person name="Lipzen A."/>
            <person name="Chen C."/>
            <person name="Yan M."/>
            <person name="Daum C."/>
            <person name="Ng V."/>
            <person name="Clum A."/>
            <person name="Steindorff A."/>
            <person name="Ohm R.A."/>
            <person name="Martin F."/>
            <person name="Silar P."/>
            <person name="Natvig D.O."/>
            <person name="Lalanne C."/>
            <person name="Gautier V."/>
            <person name="Ament-Velasquez S.L."/>
            <person name="Kruys A."/>
            <person name="Hutchinson M.I."/>
            <person name="Powell A.J."/>
            <person name="Barry K."/>
            <person name="Miller A.N."/>
            <person name="Grigoriev I.V."/>
            <person name="Debuchy R."/>
            <person name="Gladieux P."/>
            <person name="Hiltunen Thoren M."/>
            <person name="Johannesson H."/>
        </authorList>
    </citation>
    <scope>NUCLEOTIDE SEQUENCE</scope>
    <source>
        <strain evidence="2">CBS 958.72</strain>
    </source>
</reference>
<keyword evidence="1" id="KW-0732">Signal</keyword>
<name>A0AAE0KB95_9PEZI</name>
<organism evidence="2 3">
    <name type="scientific">Lasiosphaeria ovina</name>
    <dbReference type="NCBI Taxonomy" id="92902"/>
    <lineage>
        <taxon>Eukaryota</taxon>
        <taxon>Fungi</taxon>
        <taxon>Dikarya</taxon>
        <taxon>Ascomycota</taxon>
        <taxon>Pezizomycotina</taxon>
        <taxon>Sordariomycetes</taxon>
        <taxon>Sordariomycetidae</taxon>
        <taxon>Sordariales</taxon>
        <taxon>Lasiosphaeriaceae</taxon>
        <taxon>Lasiosphaeria</taxon>
    </lineage>
</organism>
<keyword evidence="3" id="KW-1185">Reference proteome</keyword>
<evidence type="ECO:0000256" key="1">
    <source>
        <dbReference type="SAM" id="SignalP"/>
    </source>
</evidence>
<evidence type="ECO:0008006" key="4">
    <source>
        <dbReference type="Google" id="ProtNLM"/>
    </source>
</evidence>